<feature type="transmembrane region" description="Helical" evidence="10">
    <location>
        <begin position="20"/>
        <end position="44"/>
    </location>
</feature>
<dbReference type="InterPro" id="IPR039421">
    <property type="entry name" value="Type_1_exporter"/>
</dbReference>
<comment type="subcellular location">
    <subcellularLocation>
        <location evidence="1">Membrane</location>
        <topology evidence="1">Multi-pass membrane protein</topology>
    </subcellularLocation>
</comment>
<dbReference type="Gene3D" id="3.40.50.300">
    <property type="entry name" value="P-loop containing nucleotide triphosphate hydrolases"/>
    <property type="match status" value="1"/>
</dbReference>
<feature type="region of interest" description="Disordered" evidence="9">
    <location>
        <begin position="550"/>
        <end position="580"/>
    </location>
</feature>
<keyword evidence="3" id="KW-0813">Transport</keyword>
<dbReference type="GO" id="GO:0005743">
    <property type="term" value="C:mitochondrial inner membrane"/>
    <property type="evidence" value="ECO:0007669"/>
    <property type="project" value="TreeGrafter"/>
</dbReference>
<dbReference type="FunFam" id="1.20.1560.10:FF:000058">
    <property type="entry name" value="ABC transporter B family member 25"/>
    <property type="match status" value="1"/>
</dbReference>
<evidence type="ECO:0000259" key="12">
    <source>
        <dbReference type="PROSITE" id="PS50929"/>
    </source>
</evidence>
<dbReference type="SUPFAM" id="SSF52540">
    <property type="entry name" value="P-loop containing nucleoside triphosphate hydrolases"/>
    <property type="match status" value="1"/>
</dbReference>
<dbReference type="PANTHER" id="PTHR43394">
    <property type="entry name" value="ATP-DEPENDENT PERMEASE MDL1, MITOCHONDRIAL"/>
    <property type="match status" value="1"/>
</dbReference>
<dbReference type="SMART" id="SM00382">
    <property type="entry name" value="AAA"/>
    <property type="match status" value="1"/>
</dbReference>
<evidence type="ECO:0000256" key="6">
    <source>
        <dbReference type="ARBA" id="ARBA00022840"/>
    </source>
</evidence>
<proteinExistence type="inferred from homology"/>
<organism evidence="13 14">
    <name type="scientific">Steccherinum ochraceum</name>
    <dbReference type="NCBI Taxonomy" id="92696"/>
    <lineage>
        <taxon>Eukaryota</taxon>
        <taxon>Fungi</taxon>
        <taxon>Dikarya</taxon>
        <taxon>Basidiomycota</taxon>
        <taxon>Agaricomycotina</taxon>
        <taxon>Agaricomycetes</taxon>
        <taxon>Polyporales</taxon>
        <taxon>Steccherinaceae</taxon>
        <taxon>Steccherinum</taxon>
    </lineage>
</organism>
<dbReference type="STRING" id="92696.A0A4R0RFI9"/>
<evidence type="ECO:0000256" key="3">
    <source>
        <dbReference type="ARBA" id="ARBA00022448"/>
    </source>
</evidence>
<keyword evidence="6 13" id="KW-0067">ATP-binding</keyword>
<dbReference type="InterPro" id="IPR036640">
    <property type="entry name" value="ABC1_TM_sf"/>
</dbReference>
<evidence type="ECO:0000256" key="2">
    <source>
        <dbReference type="ARBA" id="ARBA00005580"/>
    </source>
</evidence>
<feature type="domain" description="ABC transporter" evidence="11">
    <location>
        <begin position="306"/>
        <end position="541"/>
    </location>
</feature>
<dbReference type="FunFam" id="3.40.50.300:FF:000218">
    <property type="entry name" value="Multidrug ABC transporter ATP-binding protein"/>
    <property type="match status" value="1"/>
</dbReference>
<keyword evidence="14" id="KW-1185">Reference proteome</keyword>
<feature type="domain" description="ABC transmembrane type-1" evidence="12">
    <location>
        <begin position="1"/>
        <end position="272"/>
    </location>
</feature>
<sequence length="580" mass="62346">MSIPFTIGKLIDYFTSSNPTIPYGLSLGQASALLLLMFTGGAVANAGRAMLMRLSGQRIVARLRENTYAAALRQEVEFVEKGEGDVLSRLSVDSSIVGESVTQNLSDGLRSVVMASAGLGAMFYISPQLTLLMLTVVPPVSLGAVFYGRYLKKLSNRTQEALGEMTKVAQESLSALRTVQAFNANKQEELKFHQKVDHVLTLARKEAVASGIFFGSTGWSGNVTLLALLGYGGTLVSGGAITVGDLTSLLLYTVYVGSGLQMLTGFFSSIMRGIGAGVRIFDLLDRAPAIPPHTGLDVHPARRGPIRFENLTFEYPSRPGATILKNLNFDVQVGESVAIVGKSGSGKSSINALLMRYYDPVAGKVTFDGQDIREFKPESWRNIIGVVPQDPVLFTGTIASNIAYGDDSATREQIEAAAREANCEFVWGMPKGFDTEIGRLSLSGGQRQRLAIARALLKKPAILALDEATSSLDASSEHRVNDAIDKILYDRNTTCIIVAHRLSTIARAERIVVLEDGHITETGTYRQLVNQPDSRFRELMAAQLSASVGESAHSLPDVSSPPADVPLSEAKKSETAEAPL</sequence>
<accession>A0A4R0RFI9</accession>
<evidence type="ECO:0000256" key="4">
    <source>
        <dbReference type="ARBA" id="ARBA00022692"/>
    </source>
</evidence>
<keyword evidence="4 10" id="KW-0812">Transmembrane</keyword>
<evidence type="ECO:0000313" key="14">
    <source>
        <dbReference type="Proteomes" id="UP000292702"/>
    </source>
</evidence>
<dbReference type="PROSITE" id="PS00211">
    <property type="entry name" value="ABC_TRANSPORTER_1"/>
    <property type="match status" value="1"/>
</dbReference>
<evidence type="ECO:0000259" key="11">
    <source>
        <dbReference type="PROSITE" id="PS50893"/>
    </source>
</evidence>
<dbReference type="Gene3D" id="1.20.1560.10">
    <property type="entry name" value="ABC transporter type 1, transmembrane domain"/>
    <property type="match status" value="1"/>
</dbReference>
<dbReference type="GO" id="GO:0016887">
    <property type="term" value="F:ATP hydrolysis activity"/>
    <property type="evidence" value="ECO:0007669"/>
    <property type="project" value="InterPro"/>
</dbReference>
<dbReference type="Pfam" id="PF00005">
    <property type="entry name" value="ABC_tran"/>
    <property type="match status" value="1"/>
</dbReference>
<keyword evidence="8 10" id="KW-0472">Membrane</keyword>
<feature type="transmembrane region" description="Helical" evidence="10">
    <location>
        <begin position="249"/>
        <end position="270"/>
    </location>
</feature>
<dbReference type="InterPro" id="IPR011527">
    <property type="entry name" value="ABC1_TM_dom"/>
</dbReference>
<evidence type="ECO:0000256" key="1">
    <source>
        <dbReference type="ARBA" id="ARBA00004141"/>
    </source>
</evidence>
<name>A0A4R0RFI9_9APHY</name>
<dbReference type="PANTHER" id="PTHR43394:SF1">
    <property type="entry name" value="ATP-BINDING CASSETTE SUB-FAMILY B MEMBER 10, MITOCHONDRIAL"/>
    <property type="match status" value="1"/>
</dbReference>
<reference evidence="13 14" key="1">
    <citation type="submission" date="2018-11" db="EMBL/GenBank/DDBJ databases">
        <title>Genome assembly of Steccherinum ochraceum LE-BIN_3174, the white-rot fungus of the Steccherinaceae family (The Residual Polyporoid clade, Polyporales, Basidiomycota).</title>
        <authorList>
            <person name="Fedorova T.V."/>
            <person name="Glazunova O.A."/>
            <person name="Landesman E.O."/>
            <person name="Moiseenko K.V."/>
            <person name="Psurtseva N.V."/>
            <person name="Savinova O.S."/>
            <person name="Shakhova N.V."/>
            <person name="Tyazhelova T.V."/>
            <person name="Vasina D.V."/>
        </authorList>
    </citation>
    <scope>NUCLEOTIDE SEQUENCE [LARGE SCALE GENOMIC DNA]</scope>
    <source>
        <strain evidence="13 14">LE-BIN_3174</strain>
    </source>
</reference>
<comment type="similarity">
    <text evidence="2">Belongs to the ABC transporter superfamily. ABCB family. Mitochondrial peptide exporter (TC 3.A.1.212) subfamily.</text>
</comment>
<keyword evidence="5" id="KW-0547">Nucleotide-binding</keyword>
<evidence type="ECO:0000256" key="9">
    <source>
        <dbReference type="SAM" id="MobiDB-lite"/>
    </source>
</evidence>
<dbReference type="PROSITE" id="PS50893">
    <property type="entry name" value="ABC_TRANSPORTER_2"/>
    <property type="match status" value="1"/>
</dbReference>
<protein>
    <submittedName>
        <fullName evidence="13">ATP-binding cassette permease mdl1</fullName>
    </submittedName>
</protein>
<dbReference type="SUPFAM" id="SSF90123">
    <property type="entry name" value="ABC transporter transmembrane region"/>
    <property type="match status" value="1"/>
</dbReference>
<dbReference type="GO" id="GO:0005524">
    <property type="term" value="F:ATP binding"/>
    <property type="evidence" value="ECO:0007669"/>
    <property type="project" value="UniProtKB-KW"/>
</dbReference>
<dbReference type="Proteomes" id="UP000292702">
    <property type="component" value="Unassembled WGS sequence"/>
</dbReference>
<dbReference type="InterPro" id="IPR027417">
    <property type="entry name" value="P-loop_NTPase"/>
</dbReference>
<comment type="caution">
    <text evidence="13">The sequence shown here is derived from an EMBL/GenBank/DDBJ whole genome shotgun (WGS) entry which is preliminary data.</text>
</comment>
<evidence type="ECO:0000256" key="5">
    <source>
        <dbReference type="ARBA" id="ARBA00022741"/>
    </source>
</evidence>
<evidence type="ECO:0000313" key="13">
    <source>
        <dbReference type="EMBL" id="TCD64385.1"/>
    </source>
</evidence>
<dbReference type="InterPro" id="IPR017871">
    <property type="entry name" value="ABC_transporter-like_CS"/>
</dbReference>
<keyword evidence="7 10" id="KW-1133">Transmembrane helix</keyword>
<dbReference type="InterPro" id="IPR003439">
    <property type="entry name" value="ABC_transporter-like_ATP-bd"/>
</dbReference>
<dbReference type="EMBL" id="RWJN01000239">
    <property type="protein sequence ID" value="TCD64385.1"/>
    <property type="molecule type" value="Genomic_DNA"/>
</dbReference>
<evidence type="ECO:0000256" key="10">
    <source>
        <dbReference type="SAM" id="Phobius"/>
    </source>
</evidence>
<dbReference type="Pfam" id="PF00664">
    <property type="entry name" value="ABC_membrane"/>
    <property type="match status" value="1"/>
</dbReference>
<dbReference type="PROSITE" id="PS50929">
    <property type="entry name" value="ABC_TM1F"/>
    <property type="match status" value="1"/>
</dbReference>
<dbReference type="AlphaFoldDB" id="A0A4R0RFI9"/>
<dbReference type="CDD" id="cd18573">
    <property type="entry name" value="ABC_6TM_ABCB10_like"/>
    <property type="match status" value="1"/>
</dbReference>
<gene>
    <name evidence="13" type="primary">MDL1</name>
    <name evidence="13" type="ORF">EIP91_004132</name>
</gene>
<evidence type="ECO:0000256" key="7">
    <source>
        <dbReference type="ARBA" id="ARBA00022989"/>
    </source>
</evidence>
<dbReference type="GO" id="GO:0015421">
    <property type="term" value="F:ABC-type oligopeptide transporter activity"/>
    <property type="evidence" value="ECO:0007669"/>
    <property type="project" value="TreeGrafter"/>
</dbReference>
<feature type="transmembrane region" description="Helical" evidence="10">
    <location>
        <begin position="131"/>
        <end position="150"/>
    </location>
</feature>
<evidence type="ECO:0000256" key="8">
    <source>
        <dbReference type="ARBA" id="ARBA00023136"/>
    </source>
</evidence>
<dbReference type="GO" id="GO:0090374">
    <property type="term" value="P:oligopeptide export from mitochondrion"/>
    <property type="evidence" value="ECO:0007669"/>
    <property type="project" value="TreeGrafter"/>
</dbReference>
<dbReference type="OrthoDB" id="6500128at2759"/>
<feature type="compositionally biased region" description="Basic and acidic residues" evidence="9">
    <location>
        <begin position="569"/>
        <end position="580"/>
    </location>
</feature>
<dbReference type="InterPro" id="IPR003593">
    <property type="entry name" value="AAA+_ATPase"/>
</dbReference>